<sequence>MNIMIVYASRTGNTEQLAWLIQKELGRNGLAADYTRIEDFDLNQLSFYQACIVVTYTWGTGDVPKEMVSLYEAFERKEVSEMVTAIAGTGDQCYAHFCGAVDRFRDMLYVHSNLAVTLKVELSPQRSDGEKCGMFVKKVVERLYSDPLLTTILSR</sequence>
<comment type="similarity">
    <text evidence="3">Belongs to the flavodoxin family.</text>
</comment>
<dbReference type="InterPro" id="IPR001094">
    <property type="entry name" value="Flavdoxin-like"/>
</dbReference>
<organism evidence="9 10">
    <name type="scientific">Jeotgalibacillus salarius</name>
    <dbReference type="NCBI Taxonomy" id="546023"/>
    <lineage>
        <taxon>Bacteria</taxon>
        <taxon>Bacillati</taxon>
        <taxon>Bacillota</taxon>
        <taxon>Bacilli</taxon>
        <taxon>Bacillales</taxon>
        <taxon>Caryophanaceae</taxon>
        <taxon>Jeotgalibacillus</taxon>
    </lineage>
</organism>
<dbReference type="GO" id="GO:0016651">
    <property type="term" value="F:oxidoreductase activity, acting on NAD(P)H"/>
    <property type="evidence" value="ECO:0007669"/>
    <property type="project" value="UniProtKB-ARBA"/>
</dbReference>
<dbReference type="PRINTS" id="PR00369">
    <property type="entry name" value="FLAVODOXIN"/>
</dbReference>
<evidence type="ECO:0000313" key="9">
    <source>
        <dbReference type="EMBL" id="TFE00515.1"/>
    </source>
</evidence>
<dbReference type="PANTHER" id="PTHR42809">
    <property type="entry name" value="FLAVODOXIN 2"/>
    <property type="match status" value="1"/>
</dbReference>
<accession>A0A4Y8LHI0</accession>
<dbReference type="InterPro" id="IPR008254">
    <property type="entry name" value="Flavodoxin/NO_synth"/>
</dbReference>
<dbReference type="GO" id="GO:0010181">
    <property type="term" value="F:FMN binding"/>
    <property type="evidence" value="ECO:0007669"/>
    <property type="project" value="InterPro"/>
</dbReference>
<keyword evidence="5" id="KW-0285">Flavoprotein</keyword>
<evidence type="ECO:0000256" key="3">
    <source>
        <dbReference type="ARBA" id="ARBA00005267"/>
    </source>
</evidence>
<name>A0A4Y8LHI0_9BACL</name>
<dbReference type="InterPro" id="IPR050619">
    <property type="entry name" value="Flavodoxin"/>
</dbReference>
<keyword evidence="4" id="KW-0813">Transport</keyword>
<dbReference type="AlphaFoldDB" id="A0A4Y8LHI0"/>
<evidence type="ECO:0000259" key="8">
    <source>
        <dbReference type="PROSITE" id="PS50902"/>
    </source>
</evidence>
<dbReference type="EMBL" id="SORX01000006">
    <property type="protein sequence ID" value="TFE00515.1"/>
    <property type="molecule type" value="Genomic_DNA"/>
</dbReference>
<dbReference type="InterPro" id="IPR001226">
    <property type="entry name" value="Flavodoxin_CS"/>
</dbReference>
<evidence type="ECO:0000313" key="10">
    <source>
        <dbReference type="Proteomes" id="UP000297776"/>
    </source>
</evidence>
<evidence type="ECO:0000256" key="2">
    <source>
        <dbReference type="ARBA" id="ARBA00003297"/>
    </source>
</evidence>
<evidence type="ECO:0000256" key="5">
    <source>
        <dbReference type="ARBA" id="ARBA00022630"/>
    </source>
</evidence>
<dbReference type="PROSITE" id="PS50902">
    <property type="entry name" value="FLAVODOXIN_LIKE"/>
    <property type="match status" value="1"/>
</dbReference>
<dbReference type="Pfam" id="PF00258">
    <property type="entry name" value="Flavodoxin_1"/>
    <property type="match status" value="1"/>
</dbReference>
<evidence type="ECO:0000256" key="4">
    <source>
        <dbReference type="ARBA" id="ARBA00022448"/>
    </source>
</evidence>
<keyword evidence="6" id="KW-0288">FMN</keyword>
<evidence type="ECO:0000256" key="1">
    <source>
        <dbReference type="ARBA" id="ARBA00001917"/>
    </source>
</evidence>
<feature type="domain" description="Flavodoxin-like" evidence="8">
    <location>
        <begin position="3"/>
        <end position="140"/>
    </location>
</feature>
<dbReference type="InterPro" id="IPR029039">
    <property type="entry name" value="Flavoprotein-like_sf"/>
</dbReference>
<evidence type="ECO:0000256" key="7">
    <source>
        <dbReference type="ARBA" id="ARBA00022982"/>
    </source>
</evidence>
<keyword evidence="10" id="KW-1185">Reference proteome</keyword>
<keyword evidence="7" id="KW-0249">Electron transport</keyword>
<protein>
    <submittedName>
        <fullName evidence="9">Flavodoxin</fullName>
    </submittedName>
</protein>
<reference evidence="9 10" key="1">
    <citation type="submission" date="2019-03" db="EMBL/GenBank/DDBJ databases">
        <authorList>
            <person name="Yang Y."/>
        </authorList>
    </citation>
    <scope>NUCLEOTIDE SEQUENCE [LARGE SCALE GENOMIC DNA]</scope>
    <source>
        <strain evidence="9 10">ASL-1</strain>
    </source>
</reference>
<evidence type="ECO:0000256" key="6">
    <source>
        <dbReference type="ARBA" id="ARBA00022643"/>
    </source>
</evidence>
<comment type="caution">
    <text evidence="9">The sequence shown here is derived from an EMBL/GenBank/DDBJ whole genome shotgun (WGS) entry which is preliminary data.</text>
</comment>
<dbReference type="OrthoDB" id="9790745at2"/>
<comment type="cofactor">
    <cofactor evidence="1">
        <name>FMN</name>
        <dbReference type="ChEBI" id="CHEBI:58210"/>
    </cofactor>
</comment>
<gene>
    <name evidence="9" type="ORF">E2626_11085</name>
</gene>
<dbReference type="Proteomes" id="UP000297776">
    <property type="component" value="Unassembled WGS sequence"/>
</dbReference>
<proteinExistence type="inferred from homology"/>
<dbReference type="GO" id="GO:0009055">
    <property type="term" value="F:electron transfer activity"/>
    <property type="evidence" value="ECO:0007669"/>
    <property type="project" value="InterPro"/>
</dbReference>
<dbReference type="PROSITE" id="PS00201">
    <property type="entry name" value="FLAVODOXIN"/>
    <property type="match status" value="1"/>
</dbReference>
<dbReference type="PANTHER" id="PTHR42809:SF1">
    <property type="entry name" value="FLAVODOXIN 1"/>
    <property type="match status" value="1"/>
</dbReference>
<dbReference type="Gene3D" id="3.40.50.360">
    <property type="match status" value="1"/>
</dbReference>
<comment type="function">
    <text evidence="2">Low-potential electron donor to a number of redox enzymes.</text>
</comment>
<dbReference type="SUPFAM" id="SSF52218">
    <property type="entry name" value="Flavoproteins"/>
    <property type="match status" value="1"/>
</dbReference>